<keyword evidence="5 12" id="KW-0418">Kinase</keyword>
<gene>
    <name evidence="12" type="ORF">ACFO5R_18615</name>
</gene>
<reference evidence="12 13" key="1">
    <citation type="journal article" date="2019" name="Int. J. Syst. Evol. Microbiol.">
        <title>The Global Catalogue of Microorganisms (GCM) 10K type strain sequencing project: providing services to taxonomists for standard genome sequencing and annotation.</title>
        <authorList>
            <consortium name="The Broad Institute Genomics Platform"/>
            <consortium name="The Broad Institute Genome Sequencing Center for Infectious Disease"/>
            <person name="Wu L."/>
            <person name="Ma J."/>
        </authorList>
    </citation>
    <scope>NUCLEOTIDE SEQUENCE [LARGE SCALE GENOMIC DNA]</scope>
    <source>
        <strain evidence="12 13">WLHS5</strain>
    </source>
</reference>
<feature type="transmembrane region" description="Helical" evidence="9">
    <location>
        <begin position="100"/>
        <end position="124"/>
    </location>
</feature>
<keyword evidence="4" id="KW-0547">Nucleotide-binding</keyword>
<dbReference type="AlphaFoldDB" id="A0ABD5PVF3"/>
<dbReference type="Gene3D" id="3.30.450.20">
    <property type="entry name" value="PAS domain"/>
    <property type="match status" value="1"/>
</dbReference>
<keyword evidence="6" id="KW-0067">ATP-binding</keyword>
<evidence type="ECO:0000256" key="5">
    <source>
        <dbReference type="ARBA" id="ARBA00022777"/>
    </source>
</evidence>
<dbReference type="PANTHER" id="PTHR42878:SF7">
    <property type="entry name" value="SENSOR HISTIDINE KINASE GLRK"/>
    <property type="match status" value="1"/>
</dbReference>
<dbReference type="InterPro" id="IPR036890">
    <property type="entry name" value="HATPase_C_sf"/>
</dbReference>
<dbReference type="InterPro" id="IPR013656">
    <property type="entry name" value="PAS_4"/>
</dbReference>
<feature type="transmembrane region" description="Helical" evidence="9">
    <location>
        <begin position="37"/>
        <end position="56"/>
    </location>
</feature>
<proteinExistence type="predicted"/>
<feature type="transmembrane region" description="Helical" evidence="9">
    <location>
        <begin position="68"/>
        <end position="88"/>
    </location>
</feature>
<evidence type="ECO:0000259" key="10">
    <source>
        <dbReference type="PROSITE" id="PS50109"/>
    </source>
</evidence>
<evidence type="ECO:0000313" key="13">
    <source>
        <dbReference type="Proteomes" id="UP001595898"/>
    </source>
</evidence>
<dbReference type="PROSITE" id="PS50113">
    <property type="entry name" value="PAC"/>
    <property type="match status" value="1"/>
</dbReference>
<dbReference type="Pfam" id="PF16927">
    <property type="entry name" value="HisKA_7TM"/>
    <property type="match status" value="1"/>
</dbReference>
<feature type="domain" description="Histidine kinase" evidence="10">
    <location>
        <begin position="352"/>
        <end position="558"/>
    </location>
</feature>
<dbReference type="PROSITE" id="PS50109">
    <property type="entry name" value="HIS_KIN"/>
    <property type="match status" value="1"/>
</dbReference>
<feature type="transmembrane region" description="Helical" evidence="9">
    <location>
        <begin position="6"/>
        <end position="25"/>
    </location>
</feature>
<feature type="region of interest" description="Disordered" evidence="8">
    <location>
        <begin position="565"/>
        <end position="603"/>
    </location>
</feature>
<dbReference type="SMART" id="SM00387">
    <property type="entry name" value="HATPase_c"/>
    <property type="match status" value="1"/>
</dbReference>
<dbReference type="GO" id="GO:0004673">
    <property type="term" value="F:protein histidine kinase activity"/>
    <property type="evidence" value="ECO:0007669"/>
    <property type="project" value="UniProtKB-EC"/>
</dbReference>
<dbReference type="SUPFAM" id="SSF55785">
    <property type="entry name" value="PYP-like sensor domain (PAS domain)"/>
    <property type="match status" value="1"/>
</dbReference>
<evidence type="ECO:0000313" key="12">
    <source>
        <dbReference type="EMBL" id="MFC4543944.1"/>
    </source>
</evidence>
<comment type="caution">
    <text evidence="12">The sequence shown here is derived from an EMBL/GenBank/DDBJ whole genome shotgun (WGS) entry which is preliminary data.</text>
</comment>
<dbReference type="Proteomes" id="UP001595898">
    <property type="component" value="Unassembled WGS sequence"/>
</dbReference>
<evidence type="ECO:0000256" key="4">
    <source>
        <dbReference type="ARBA" id="ARBA00022741"/>
    </source>
</evidence>
<evidence type="ECO:0000256" key="8">
    <source>
        <dbReference type="SAM" id="MobiDB-lite"/>
    </source>
</evidence>
<protein>
    <recommendedName>
        <fullName evidence="2">histidine kinase</fullName>
        <ecNumber evidence="2">2.7.13.3</ecNumber>
    </recommendedName>
</protein>
<dbReference type="RefSeq" id="WP_250142032.1">
    <property type="nucleotide sequence ID" value="NZ_JALIQP010000005.1"/>
</dbReference>
<dbReference type="InterPro" id="IPR035965">
    <property type="entry name" value="PAS-like_dom_sf"/>
</dbReference>
<dbReference type="InterPro" id="IPR050351">
    <property type="entry name" value="BphY/WalK/GraS-like"/>
</dbReference>
<dbReference type="PRINTS" id="PR00344">
    <property type="entry name" value="BCTRLSENSOR"/>
</dbReference>
<evidence type="ECO:0000256" key="3">
    <source>
        <dbReference type="ARBA" id="ARBA00022679"/>
    </source>
</evidence>
<sequence length="603" mass="64615">MLTVPWPVVPALLSGVGTVFLIAYLRRHRGKPGANWLLLALVGQALWCFSAGFALLVFEPSLRWGLEVLTWIGITWTGVPFFAFGLEYTGRGNVIRTPSFGLLVLLPVLTTVLVVTNPLHELVWQDFRLDPVFGAATVSYEFNAWAYAAIMIGTVFAASGTFLLFDTVVSYGPLYRSEALAVGISTLPPGIGLLVWLFGIGPVPQLNLSAALFLPHVLLDAYAFVGSGMFTFNPVTRRTADRSAIEDLENPFVVVNTDERVVDLNPAAAAWFDVSEPSVLGTALDVATGVDIDVTATNQVVTHGANGERRELAVSTSELRDPSTELVGHTIVFQDITEQRRRKQRLEILNRVLRHNLRNDLNVVDGYVGIAVERVDDEEVATMLERARTDVESVIGTGEKAWAFERAFDSTSPSPPPIALRNVLSAVADDLEGTTRGAVDVSVPADLVLAANREILAQLFLQLVENGLEHTDAEEPTVTVTGEAGDSGTAVVTVRDDGPGIPEHELAVLERGEETALEHGSGLGLWIVTWCVATLGGDVSFDASDGGTTVTVRLPGVVESNVDRSREMAASGGESAVADSETRSDIEPASGVGDRFGSTSRSG</sequence>
<evidence type="ECO:0000256" key="1">
    <source>
        <dbReference type="ARBA" id="ARBA00000085"/>
    </source>
</evidence>
<dbReference type="PANTHER" id="PTHR42878">
    <property type="entry name" value="TWO-COMPONENT HISTIDINE KINASE"/>
    <property type="match status" value="1"/>
</dbReference>
<dbReference type="GO" id="GO:0005524">
    <property type="term" value="F:ATP binding"/>
    <property type="evidence" value="ECO:0007669"/>
    <property type="project" value="UniProtKB-KW"/>
</dbReference>
<accession>A0ABD5PVF3</accession>
<keyword evidence="3" id="KW-0808">Transferase</keyword>
<keyword evidence="9" id="KW-1133">Transmembrane helix</keyword>
<dbReference type="InterPro" id="IPR005467">
    <property type="entry name" value="His_kinase_dom"/>
</dbReference>
<dbReference type="SUPFAM" id="SSF55874">
    <property type="entry name" value="ATPase domain of HSP90 chaperone/DNA topoisomerase II/histidine kinase"/>
    <property type="match status" value="1"/>
</dbReference>
<evidence type="ECO:0000256" key="6">
    <source>
        <dbReference type="ARBA" id="ARBA00022840"/>
    </source>
</evidence>
<dbReference type="InterPro" id="IPR003594">
    <property type="entry name" value="HATPase_dom"/>
</dbReference>
<evidence type="ECO:0000256" key="7">
    <source>
        <dbReference type="ARBA" id="ARBA00023012"/>
    </source>
</evidence>
<name>A0ABD5PVF3_9EURY</name>
<organism evidence="12 13">
    <name type="scientific">Halosolutus amylolyticus</name>
    <dbReference type="NCBI Taxonomy" id="2932267"/>
    <lineage>
        <taxon>Archaea</taxon>
        <taxon>Methanobacteriati</taxon>
        <taxon>Methanobacteriota</taxon>
        <taxon>Stenosarchaea group</taxon>
        <taxon>Halobacteria</taxon>
        <taxon>Halobacteriales</taxon>
        <taxon>Natrialbaceae</taxon>
        <taxon>Halosolutus</taxon>
    </lineage>
</organism>
<dbReference type="CDD" id="cd00075">
    <property type="entry name" value="HATPase"/>
    <property type="match status" value="1"/>
</dbReference>
<dbReference type="Pfam" id="PF08448">
    <property type="entry name" value="PAS_4"/>
    <property type="match status" value="1"/>
</dbReference>
<dbReference type="InterPro" id="IPR000700">
    <property type="entry name" value="PAS-assoc_C"/>
</dbReference>
<evidence type="ECO:0000256" key="9">
    <source>
        <dbReference type="SAM" id="Phobius"/>
    </source>
</evidence>
<dbReference type="EMBL" id="JBHSFA010000009">
    <property type="protein sequence ID" value="MFC4543944.1"/>
    <property type="molecule type" value="Genomic_DNA"/>
</dbReference>
<evidence type="ECO:0000259" key="11">
    <source>
        <dbReference type="PROSITE" id="PS50113"/>
    </source>
</evidence>
<dbReference type="InterPro" id="IPR031621">
    <property type="entry name" value="HisKA_7TM"/>
</dbReference>
<feature type="transmembrane region" description="Helical" evidence="9">
    <location>
        <begin position="210"/>
        <end position="232"/>
    </location>
</feature>
<dbReference type="EC" id="2.7.13.3" evidence="2"/>
<comment type="catalytic activity">
    <reaction evidence="1">
        <text>ATP + protein L-histidine = ADP + protein N-phospho-L-histidine.</text>
        <dbReference type="EC" id="2.7.13.3"/>
    </reaction>
</comment>
<dbReference type="Pfam" id="PF02518">
    <property type="entry name" value="HATPase_c"/>
    <property type="match status" value="1"/>
</dbReference>
<keyword evidence="7" id="KW-0902">Two-component regulatory system</keyword>
<feature type="transmembrane region" description="Helical" evidence="9">
    <location>
        <begin position="144"/>
        <end position="165"/>
    </location>
</feature>
<feature type="domain" description="PAC" evidence="11">
    <location>
        <begin position="294"/>
        <end position="348"/>
    </location>
</feature>
<dbReference type="GO" id="GO:0000160">
    <property type="term" value="P:phosphorelay signal transduction system"/>
    <property type="evidence" value="ECO:0007669"/>
    <property type="project" value="UniProtKB-KW"/>
</dbReference>
<keyword evidence="9" id="KW-0472">Membrane</keyword>
<feature type="transmembrane region" description="Helical" evidence="9">
    <location>
        <begin position="177"/>
        <end position="198"/>
    </location>
</feature>
<evidence type="ECO:0000256" key="2">
    <source>
        <dbReference type="ARBA" id="ARBA00012438"/>
    </source>
</evidence>
<keyword evidence="13" id="KW-1185">Reference proteome</keyword>
<keyword evidence="9" id="KW-0812">Transmembrane</keyword>
<dbReference type="Gene3D" id="3.30.565.10">
    <property type="entry name" value="Histidine kinase-like ATPase, C-terminal domain"/>
    <property type="match status" value="1"/>
</dbReference>
<dbReference type="InterPro" id="IPR004358">
    <property type="entry name" value="Sig_transdc_His_kin-like_C"/>
</dbReference>